<sequence>MQMDNCCLMEPPMLSAHLLDIKGVHNNYMQYYTDVLILSFVINLGLFYSFKFFYIYIVIPIYAIFKTLNFIFTHFLSSPVSYL</sequence>
<feature type="transmembrane region" description="Helical" evidence="1">
    <location>
        <begin position="28"/>
        <end position="46"/>
    </location>
</feature>
<evidence type="ECO:0000313" key="2">
    <source>
        <dbReference type="EMBL" id="KJP86447.1"/>
    </source>
</evidence>
<accession>A0A0D9QI15</accession>
<protein>
    <submittedName>
        <fullName evidence="2">Uncharacterized protein</fullName>
    </submittedName>
</protein>
<dbReference type="InterPro" id="IPR008506">
    <property type="entry name" value="SND2/TMEM208"/>
</dbReference>
<gene>
    <name evidence="2" type="ORF">AK88_03909</name>
</gene>
<keyword evidence="3" id="KW-1185">Reference proteome</keyword>
<dbReference type="RefSeq" id="XP_012336942.1">
    <property type="nucleotide sequence ID" value="XM_012481519.1"/>
</dbReference>
<reference evidence="2 3" key="1">
    <citation type="submission" date="2014-03" db="EMBL/GenBank/DDBJ databases">
        <title>The Genome Sequence of Plasmodium fragile nilgiri.</title>
        <authorList>
            <consortium name="The Broad Institute Genomics Platform"/>
            <consortium name="The Broad Institute Genome Sequencing Center for Infectious Disease"/>
            <person name="Neafsey D."/>
            <person name="Duraisingh M."/>
            <person name="Young S.K."/>
            <person name="Zeng Q."/>
            <person name="Gargeya S."/>
            <person name="Abouelleil A."/>
            <person name="Alvarado L."/>
            <person name="Chapman S.B."/>
            <person name="Gainer-Dewar J."/>
            <person name="Goldberg J."/>
            <person name="Griggs A."/>
            <person name="Gujja S."/>
            <person name="Hansen M."/>
            <person name="Howarth C."/>
            <person name="Imamovic A."/>
            <person name="Larimer J."/>
            <person name="Pearson M."/>
            <person name="Poon T.W."/>
            <person name="Priest M."/>
            <person name="Roberts A."/>
            <person name="Saif S."/>
            <person name="Shea T."/>
            <person name="Sykes S."/>
            <person name="Wortman J."/>
            <person name="Nusbaum C."/>
            <person name="Birren B."/>
        </authorList>
    </citation>
    <scope>NUCLEOTIDE SEQUENCE [LARGE SCALE GENOMIC DNA]</scope>
    <source>
        <strain evidence="3">nilgiri</strain>
    </source>
</reference>
<keyword evidence="1" id="KW-0812">Transmembrane</keyword>
<name>A0A0D9QI15_PLAFR</name>
<dbReference type="OrthoDB" id="276296at2759"/>
<keyword evidence="1" id="KW-1133">Transmembrane helix</keyword>
<dbReference type="VEuPathDB" id="PlasmoDB:AK88_03909"/>
<evidence type="ECO:0000256" key="1">
    <source>
        <dbReference type="SAM" id="Phobius"/>
    </source>
</evidence>
<evidence type="ECO:0000313" key="3">
    <source>
        <dbReference type="Proteomes" id="UP000054561"/>
    </source>
</evidence>
<dbReference type="Pfam" id="PF05620">
    <property type="entry name" value="TMEM208_SND2"/>
    <property type="match status" value="1"/>
</dbReference>
<proteinExistence type="predicted"/>
<feature type="transmembrane region" description="Helical" evidence="1">
    <location>
        <begin position="53"/>
        <end position="76"/>
    </location>
</feature>
<dbReference type="Proteomes" id="UP000054561">
    <property type="component" value="Unassembled WGS sequence"/>
</dbReference>
<dbReference type="GeneID" id="24269223"/>
<dbReference type="AlphaFoldDB" id="A0A0D9QI15"/>
<dbReference type="EMBL" id="KQ001693">
    <property type="protein sequence ID" value="KJP86447.1"/>
    <property type="molecule type" value="Genomic_DNA"/>
</dbReference>
<organism evidence="2 3">
    <name type="scientific">Plasmodium fragile</name>
    <dbReference type="NCBI Taxonomy" id="5857"/>
    <lineage>
        <taxon>Eukaryota</taxon>
        <taxon>Sar</taxon>
        <taxon>Alveolata</taxon>
        <taxon>Apicomplexa</taxon>
        <taxon>Aconoidasida</taxon>
        <taxon>Haemosporida</taxon>
        <taxon>Plasmodiidae</taxon>
        <taxon>Plasmodium</taxon>
        <taxon>Plasmodium (Plasmodium)</taxon>
    </lineage>
</organism>
<keyword evidence="1" id="KW-0472">Membrane</keyword>